<organism evidence="4">
    <name type="scientific">Rhodotorula toruloides</name>
    <name type="common">Yeast</name>
    <name type="synonym">Rhodosporidium toruloides</name>
    <dbReference type="NCBI Taxonomy" id="5286"/>
    <lineage>
        <taxon>Eukaryota</taxon>
        <taxon>Fungi</taxon>
        <taxon>Dikarya</taxon>
        <taxon>Basidiomycota</taxon>
        <taxon>Pucciniomycotina</taxon>
        <taxon>Microbotryomycetes</taxon>
        <taxon>Sporidiobolales</taxon>
        <taxon>Sporidiobolaceae</taxon>
        <taxon>Rhodotorula</taxon>
    </lineage>
</organism>
<name>A0A061AQ57_RHOTO</name>
<gene>
    <name evidence="4" type="ORF">RHTO0S_02e07712g</name>
</gene>
<evidence type="ECO:0000256" key="3">
    <source>
        <dbReference type="PROSITE-ProRule" id="PRU00339"/>
    </source>
</evidence>
<dbReference type="GO" id="GO:0051879">
    <property type="term" value="F:Hsp90 protein binding"/>
    <property type="evidence" value="ECO:0007669"/>
    <property type="project" value="TreeGrafter"/>
</dbReference>
<accession>A0A061AQ57</accession>
<dbReference type="PROSITE" id="PS50005">
    <property type="entry name" value="TPR"/>
    <property type="match status" value="1"/>
</dbReference>
<evidence type="ECO:0000313" key="4">
    <source>
        <dbReference type="EMBL" id="CDR36855.1"/>
    </source>
</evidence>
<dbReference type="AlphaFoldDB" id="A0A061AQ57"/>
<keyword evidence="2 3" id="KW-0802">TPR repeat</keyword>
<dbReference type="SMART" id="SM00028">
    <property type="entry name" value="TPR"/>
    <property type="match status" value="3"/>
</dbReference>
<evidence type="ECO:0000256" key="1">
    <source>
        <dbReference type="ARBA" id="ARBA00022737"/>
    </source>
</evidence>
<dbReference type="InterPro" id="IPR011990">
    <property type="entry name" value="TPR-like_helical_dom_sf"/>
</dbReference>
<evidence type="ECO:0000256" key="2">
    <source>
        <dbReference type="ARBA" id="ARBA00022803"/>
    </source>
</evidence>
<dbReference type="InterPro" id="IPR019734">
    <property type="entry name" value="TPR_rpt"/>
</dbReference>
<protein>
    <submittedName>
        <fullName evidence="4">RHTO0S02e07712g1_1</fullName>
    </submittedName>
</protein>
<dbReference type="Gene3D" id="1.25.40.10">
    <property type="entry name" value="Tetratricopeptide repeat domain"/>
    <property type="match status" value="1"/>
</dbReference>
<dbReference type="PANTHER" id="PTHR22904:SF523">
    <property type="entry name" value="STRESS-INDUCED-PHOSPHOPROTEIN 1"/>
    <property type="match status" value="1"/>
</dbReference>
<feature type="repeat" description="TPR" evidence="3">
    <location>
        <begin position="73"/>
        <end position="106"/>
    </location>
</feature>
<dbReference type="PANTHER" id="PTHR22904">
    <property type="entry name" value="TPR REPEAT CONTAINING PROTEIN"/>
    <property type="match status" value="1"/>
</dbReference>
<reference evidence="4" key="1">
    <citation type="journal article" date="2014" name="Genome Announc.">
        <title>Draft genome sequence of Rhodosporidium toruloides CECT1137, an oleaginous yeast of biotechnological interest.</title>
        <authorList>
            <person name="Morin N."/>
            <person name="Calcas X."/>
            <person name="Devillers H."/>
            <person name="Durrens P."/>
            <person name="Sherman D.J."/>
            <person name="Nicaud J.-M."/>
            <person name="Neuveglise C."/>
        </authorList>
    </citation>
    <scope>NUCLEOTIDE SEQUENCE</scope>
    <source>
        <strain evidence="4">CECT1137</strain>
    </source>
</reference>
<dbReference type="SUPFAM" id="SSF48452">
    <property type="entry name" value="TPR-like"/>
    <property type="match status" value="1"/>
</dbReference>
<dbReference type="EMBL" id="LK052937">
    <property type="protein sequence ID" value="CDR36855.1"/>
    <property type="molecule type" value="Genomic_DNA"/>
</dbReference>
<sequence length="590" mass="66738">MADALKAKGNAAFGAQKWKDAISWWTKAIKLETDDVALASLYSNRSAAHLKVDKYDEALQDAESAVLKRPTWSKALARMAEVYARQQVFDRSQQCYERAIQLAEDDAARKRYEASLATTQAAEKKAEEKNAQPQRPVRAGTFDDFYLAKIRLTQFRGEYVLPPEGGVALAVYAADACHEGMLQVDQNLVKVSDSQSHFTPFTDALANLCDCFITDRSGFYLRPGRDPSFPTERKIEEIIKGELNEARCTKYFTNAIWSARAIIADLDRRLATEGRDAIRRAVSTIIRGRIVSAGMLALGEKDRGAEVRELKLALALLEEGNRVWANVPYKEKGNTFRSTFVRNVRVTLLKALLAAHRDLKTAAARRVYKLEHIEELANQVIQEHPPEQWIPRDGTVMRVAYSAFPVWEAYNALAYVWSERANPRLQDPPPGTLVFTDLDASKRAAEYYDKCASIIASEAPDWHQRRFVLWLALYWRLRAGGLTVRELRARVNTAREVSLEAERFFPLESEEQYGESRKFTGMQLDSINRTMRDPPPQMTVAARQKGDRATLKPVPTMNGKGMTQEEMVRVVEESELMSLEGDIDSVDCWA</sequence>
<proteinExistence type="predicted"/>
<keyword evidence="1" id="KW-0677">Repeat</keyword>
<dbReference type="OrthoDB" id="2423701at2759"/>